<feature type="compositionally biased region" description="Basic and acidic residues" evidence="1">
    <location>
        <begin position="103"/>
        <end position="121"/>
    </location>
</feature>
<dbReference type="Proteomes" id="UP000270094">
    <property type="component" value="Unassembled WGS sequence"/>
</dbReference>
<organism evidence="2 3">
    <name type="scientific">Strongylus vulgaris</name>
    <name type="common">Blood worm</name>
    <dbReference type="NCBI Taxonomy" id="40348"/>
    <lineage>
        <taxon>Eukaryota</taxon>
        <taxon>Metazoa</taxon>
        <taxon>Ecdysozoa</taxon>
        <taxon>Nematoda</taxon>
        <taxon>Chromadorea</taxon>
        <taxon>Rhabditida</taxon>
        <taxon>Rhabditina</taxon>
        <taxon>Rhabditomorpha</taxon>
        <taxon>Strongyloidea</taxon>
        <taxon>Strongylidae</taxon>
        <taxon>Strongylus</taxon>
    </lineage>
</organism>
<feature type="region of interest" description="Disordered" evidence="1">
    <location>
        <begin position="70"/>
        <end position="142"/>
    </location>
</feature>
<reference evidence="2 3" key="1">
    <citation type="submission" date="2018-11" db="EMBL/GenBank/DDBJ databases">
        <authorList>
            <consortium name="Pathogen Informatics"/>
        </authorList>
    </citation>
    <scope>NUCLEOTIDE SEQUENCE [LARGE SCALE GENOMIC DNA]</scope>
</reference>
<dbReference type="EMBL" id="UYYB01114253">
    <property type="protein sequence ID" value="VDM81729.1"/>
    <property type="molecule type" value="Genomic_DNA"/>
</dbReference>
<proteinExistence type="predicted"/>
<dbReference type="AlphaFoldDB" id="A0A3P7JNY6"/>
<evidence type="ECO:0000313" key="2">
    <source>
        <dbReference type="EMBL" id="VDM81729.1"/>
    </source>
</evidence>
<feature type="compositionally biased region" description="Basic and acidic residues" evidence="1">
    <location>
        <begin position="80"/>
        <end position="95"/>
    </location>
</feature>
<name>A0A3P7JNY6_STRVU</name>
<evidence type="ECO:0000313" key="3">
    <source>
        <dbReference type="Proteomes" id="UP000270094"/>
    </source>
</evidence>
<accession>A0A3P7JNY6</accession>
<evidence type="ECO:0000256" key="1">
    <source>
        <dbReference type="SAM" id="MobiDB-lite"/>
    </source>
</evidence>
<dbReference type="OrthoDB" id="5873841at2759"/>
<feature type="compositionally biased region" description="Basic residues" evidence="1">
    <location>
        <begin position="122"/>
        <end position="132"/>
    </location>
</feature>
<protein>
    <submittedName>
        <fullName evidence="2">Uncharacterized protein</fullName>
    </submittedName>
</protein>
<feature type="compositionally biased region" description="Basic and acidic residues" evidence="1">
    <location>
        <begin position="133"/>
        <end position="142"/>
    </location>
</feature>
<sequence length="142" mass="15500">MKAASIDYAHIKQSPLVMKADFKGEVKHELEDEHSIALAGIEFDPDQDSIAYIGTQIEKVEGASQMTLPGDVEAPLAKGSDSRPSAEHSKTRSNEIKSASAETLKRTSAERLKRGSKEKVHLKSQQHGKGRTKSTESKSKTL</sequence>
<keyword evidence="3" id="KW-1185">Reference proteome</keyword>
<gene>
    <name evidence="2" type="ORF">SVUK_LOCUS16727</name>
</gene>